<dbReference type="InterPro" id="IPR003675">
    <property type="entry name" value="Rce1/LyrA-like_dom"/>
</dbReference>
<keyword evidence="5" id="KW-1185">Reference proteome</keyword>
<feature type="domain" description="CAAX prenyl protease 2/Lysostaphin resistance protein A-like" evidence="2">
    <location>
        <begin position="137"/>
        <end position="236"/>
    </location>
</feature>
<dbReference type="Proteomes" id="UP001320972">
    <property type="component" value="Unassembled WGS sequence"/>
</dbReference>
<keyword evidence="3" id="KW-0645">Protease</keyword>
<dbReference type="EMBL" id="JAOPKB010000002">
    <property type="protein sequence ID" value="MCU4972160.1"/>
    <property type="molecule type" value="Genomic_DNA"/>
</dbReference>
<comment type="caution">
    <text evidence="3">The sequence shown here is derived from an EMBL/GenBank/DDBJ whole genome shotgun (WGS) entry which is preliminary data.</text>
</comment>
<dbReference type="Pfam" id="PF02517">
    <property type="entry name" value="Rce1-like"/>
    <property type="match status" value="1"/>
</dbReference>
<keyword evidence="3" id="KW-0482">Metalloprotease</keyword>
<evidence type="ECO:0000313" key="4">
    <source>
        <dbReference type="EMBL" id="MCU4972160.1"/>
    </source>
</evidence>
<accession>A0AAP2Z0Z1</accession>
<organism evidence="3 6">
    <name type="scientific">Natronoglomus mannanivorans</name>
    <dbReference type="NCBI Taxonomy" id="2979990"/>
    <lineage>
        <taxon>Archaea</taxon>
        <taxon>Methanobacteriati</taxon>
        <taxon>Methanobacteriota</taxon>
        <taxon>Stenosarchaea group</taxon>
        <taxon>Halobacteria</taxon>
        <taxon>Halobacteriales</taxon>
        <taxon>Natrialbaceae</taxon>
        <taxon>Natronoglomus</taxon>
    </lineage>
</organism>
<dbReference type="InterPro" id="IPR052710">
    <property type="entry name" value="CAAX_protease"/>
</dbReference>
<dbReference type="RefSeq" id="WP_338005056.1">
    <property type="nucleotide sequence ID" value="NZ_JAOPKA010000013.1"/>
</dbReference>
<feature type="transmembrane region" description="Helical" evidence="1">
    <location>
        <begin position="136"/>
        <end position="156"/>
    </location>
</feature>
<feature type="transmembrane region" description="Helical" evidence="1">
    <location>
        <begin position="196"/>
        <end position="218"/>
    </location>
</feature>
<dbReference type="PANTHER" id="PTHR36435">
    <property type="entry name" value="SLR1288 PROTEIN"/>
    <property type="match status" value="1"/>
</dbReference>
<evidence type="ECO:0000313" key="5">
    <source>
        <dbReference type="Proteomes" id="UP001320972"/>
    </source>
</evidence>
<evidence type="ECO:0000313" key="3">
    <source>
        <dbReference type="EMBL" id="MCU4743244.1"/>
    </source>
</evidence>
<feature type="transmembrane region" description="Helical" evidence="1">
    <location>
        <begin position="12"/>
        <end position="33"/>
    </location>
</feature>
<feature type="transmembrane region" description="Helical" evidence="1">
    <location>
        <begin position="168"/>
        <end position="190"/>
    </location>
</feature>
<reference evidence="3 5" key="1">
    <citation type="submission" date="2022-09" db="EMBL/GenBank/DDBJ databases">
        <title>Enrichment on poylsaccharides allowed isolation of novel metabolic and taxonomic groups of Haloarchaea.</title>
        <authorList>
            <person name="Sorokin D.Y."/>
            <person name="Elcheninov A.G."/>
            <person name="Khizhniak T.V."/>
            <person name="Kolganova T.V."/>
            <person name="Kublanov I.V."/>
        </authorList>
    </citation>
    <scope>NUCLEOTIDE SEQUENCE</scope>
    <source>
        <strain evidence="4 5">AArc-m2/3/4</strain>
        <strain evidence="3">AArc-xg1-1</strain>
    </source>
</reference>
<proteinExistence type="predicted"/>
<feature type="transmembrane region" description="Helical" evidence="1">
    <location>
        <begin position="95"/>
        <end position="116"/>
    </location>
</feature>
<evidence type="ECO:0000259" key="2">
    <source>
        <dbReference type="Pfam" id="PF02517"/>
    </source>
</evidence>
<keyword evidence="1" id="KW-0812">Transmembrane</keyword>
<dbReference type="GO" id="GO:0008237">
    <property type="term" value="F:metallopeptidase activity"/>
    <property type="evidence" value="ECO:0007669"/>
    <property type="project" value="UniProtKB-KW"/>
</dbReference>
<dbReference type="AlphaFoldDB" id="A0AAP2Z0Z1"/>
<sequence length="269" mass="29198">MDSVEQTDGPVRSLLVAVGLTIGGLLTAELMTLPAFLMDPSLLDAPETVARNVMVTFFILNFLGFFVAGGLYLAYTGRGWSFVDLEMPSWRDWKYATAGIVASIVFMITVSLLAQLANLPAADSQIVEYIGGDTTLVLYLIVIVFLFNAPAEEFLFRNVIQKRLYLAFTRMQAVVATSLVFALVHFPVYAATVDSLVATAVSLTVIFGGSIIFGYIYAKTDNLVVPTLAHAGFNALQFGNLYILLEYYPEEVDMETAMAVGTAIVGGLL</sequence>
<dbReference type="GO" id="GO:0080120">
    <property type="term" value="P:CAAX-box protein maturation"/>
    <property type="evidence" value="ECO:0007669"/>
    <property type="project" value="UniProtKB-ARBA"/>
</dbReference>
<feature type="transmembrane region" description="Helical" evidence="1">
    <location>
        <begin position="53"/>
        <end position="75"/>
    </location>
</feature>
<dbReference type="EMBL" id="JAOPKA010000013">
    <property type="protein sequence ID" value="MCU4743244.1"/>
    <property type="molecule type" value="Genomic_DNA"/>
</dbReference>
<dbReference type="GO" id="GO:0004175">
    <property type="term" value="F:endopeptidase activity"/>
    <property type="evidence" value="ECO:0007669"/>
    <property type="project" value="UniProtKB-ARBA"/>
</dbReference>
<gene>
    <name evidence="4" type="ORF">OB955_05355</name>
    <name evidence="3" type="ORF">OB960_17800</name>
</gene>
<keyword evidence="1" id="KW-1133">Transmembrane helix</keyword>
<keyword evidence="1" id="KW-0472">Membrane</keyword>
<dbReference type="Proteomes" id="UP001321018">
    <property type="component" value="Unassembled WGS sequence"/>
</dbReference>
<evidence type="ECO:0000256" key="1">
    <source>
        <dbReference type="SAM" id="Phobius"/>
    </source>
</evidence>
<dbReference type="PANTHER" id="PTHR36435:SF1">
    <property type="entry name" value="CAAX AMINO TERMINAL PROTEASE FAMILY PROTEIN"/>
    <property type="match status" value="1"/>
</dbReference>
<protein>
    <submittedName>
        <fullName evidence="3">CPBP family intramembrane metalloprotease</fullName>
    </submittedName>
</protein>
<name>A0AAP2Z0Z1_9EURY</name>
<keyword evidence="3" id="KW-0378">Hydrolase</keyword>
<evidence type="ECO:0000313" key="6">
    <source>
        <dbReference type="Proteomes" id="UP001321018"/>
    </source>
</evidence>